<dbReference type="SUPFAM" id="SSF50494">
    <property type="entry name" value="Trypsin-like serine proteases"/>
    <property type="match status" value="1"/>
</dbReference>
<evidence type="ECO:0000256" key="7">
    <source>
        <dbReference type="ARBA" id="ARBA00022692"/>
    </source>
</evidence>
<keyword evidence="13" id="KW-0325">Glycoprotein</keyword>
<feature type="disulfide bond" evidence="16">
    <location>
        <begin position="390"/>
        <end position="451"/>
    </location>
</feature>
<dbReference type="FunFam" id="2.40.10.10:FF:000053">
    <property type="entry name" value="Neurotrypsin"/>
    <property type="match status" value="1"/>
</dbReference>
<evidence type="ECO:0000256" key="8">
    <source>
        <dbReference type="ARBA" id="ARBA00022729"/>
    </source>
</evidence>
<evidence type="ECO:0000259" key="20">
    <source>
        <dbReference type="PROSITE" id="PS50070"/>
    </source>
</evidence>
<dbReference type="FunFam" id="3.10.250.10:FF:000001">
    <property type="entry name" value="Lysyl oxidase 4 isoform X1"/>
    <property type="match status" value="1"/>
</dbReference>
<evidence type="ECO:0000256" key="1">
    <source>
        <dbReference type="ARBA" id="ARBA00002744"/>
    </source>
</evidence>
<dbReference type="Pfam" id="PF00089">
    <property type="entry name" value="Trypsin"/>
    <property type="match status" value="1"/>
</dbReference>
<evidence type="ECO:0000256" key="13">
    <source>
        <dbReference type="ARBA" id="ARBA00023180"/>
    </source>
</evidence>
<feature type="chain" id="PRO_5042592259" description="Neurotrypsin" evidence="19">
    <location>
        <begin position="23"/>
        <end position="877"/>
    </location>
</feature>
<dbReference type="Pfam" id="PF00530">
    <property type="entry name" value="SRCR"/>
    <property type="match status" value="4"/>
</dbReference>
<keyword evidence="17" id="KW-0720">Serine protease</keyword>
<evidence type="ECO:0000256" key="19">
    <source>
        <dbReference type="SAM" id="SignalP"/>
    </source>
</evidence>
<keyword evidence="10" id="KW-1133">Transmembrane helix</keyword>
<feature type="disulfide bond" evidence="16">
    <location>
        <begin position="314"/>
        <end position="324"/>
    </location>
</feature>
<dbReference type="InterPro" id="IPR009003">
    <property type="entry name" value="Peptidase_S1_PA"/>
</dbReference>
<dbReference type="Pfam" id="PF00051">
    <property type="entry name" value="Kringle"/>
    <property type="match status" value="1"/>
</dbReference>
<dbReference type="PROSITE" id="PS00420">
    <property type="entry name" value="SRCR_1"/>
    <property type="match status" value="3"/>
</dbReference>
<dbReference type="FunFam" id="2.40.10.10:FF:000068">
    <property type="entry name" value="transmembrane protease serine 2"/>
    <property type="match status" value="1"/>
</dbReference>
<feature type="disulfide bond" evidence="16">
    <location>
        <begin position="202"/>
        <end position="212"/>
    </location>
</feature>
<dbReference type="SMART" id="SM00020">
    <property type="entry name" value="Tryp_SPc"/>
    <property type="match status" value="1"/>
</dbReference>
<dbReference type="InterPro" id="IPR043504">
    <property type="entry name" value="Peptidase_S1_PA_chymotrypsin"/>
</dbReference>
<dbReference type="PANTHER" id="PTHR48071">
    <property type="entry name" value="SRCR DOMAIN-CONTAINING PROTEIN"/>
    <property type="match status" value="1"/>
</dbReference>
<protein>
    <recommendedName>
        <fullName evidence="4">Neurotrypsin</fullName>
    </recommendedName>
    <alternativeName>
        <fullName evidence="14">Serine protease 12</fullName>
    </alternativeName>
</protein>
<dbReference type="InterPro" id="IPR033116">
    <property type="entry name" value="TRYPSIN_SER"/>
</dbReference>
<evidence type="ECO:0000256" key="5">
    <source>
        <dbReference type="ARBA" id="ARBA00022525"/>
    </source>
</evidence>
<keyword evidence="11" id="KW-0472">Membrane</keyword>
<dbReference type="PROSITE" id="PS50240">
    <property type="entry name" value="TRYPSIN_DOM"/>
    <property type="match status" value="1"/>
</dbReference>
<dbReference type="InterPro" id="IPR018114">
    <property type="entry name" value="TRYPSIN_HIS"/>
</dbReference>
<evidence type="ECO:0000256" key="12">
    <source>
        <dbReference type="ARBA" id="ARBA00023157"/>
    </source>
</evidence>
<evidence type="ECO:0000256" key="2">
    <source>
        <dbReference type="ARBA" id="ARBA00004167"/>
    </source>
</evidence>
<feature type="disulfide bond" evidence="16">
    <location>
        <begin position="283"/>
        <end position="344"/>
    </location>
</feature>
<dbReference type="SUPFAM" id="SSF56487">
    <property type="entry name" value="SRCR-like"/>
    <property type="match status" value="4"/>
</dbReference>
<dbReference type="InterPro" id="IPR038178">
    <property type="entry name" value="Kringle_sf"/>
</dbReference>
<feature type="domain" description="SRCR" evidence="22">
    <location>
        <begin position="127"/>
        <end position="236"/>
    </location>
</feature>
<dbReference type="InterPro" id="IPR001314">
    <property type="entry name" value="Peptidase_S1A"/>
</dbReference>
<feature type="disulfide bond" evidence="16">
    <location>
        <begin position="421"/>
        <end position="431"/>
    </location>
</feature>
<dbReference type="Gene3D" id="3.10.250.10">
    <property type="entry name" value="SRCR-like domain"/>
    <property type="match status" value="4"/>
</dbReference>
<dbReference type="KEGG" id="pmrn:116950930"/>
<feature type="disulfide bond" evidence="16">
    <location>
        <begin position="544"/>
        <end position="554"/>
    </location>
</feature>
<dbReference type="PRINTS" id="PR00258">
    <property type="entry name" value="SPERACTRCPTR"/>
</dbReference>
<dbReference type="InterPro" id="IPR013806">
    <property type="entry name" value="Kringle-like"/>
</dbReference>
<gene>
    <name evidence="24" type="primary">LOC116950930</name>
</gene>
<evidence type="ECO:0000256" key="4">
    <source>
        <dbReference type="ARBA" id="ARBA00017669"/>
    </source>
</evidence>
<keyword evidence="23" id="KW-1185">Reference proteome</keyword>
<dbReference type="GO" id="GO:0016020">
    <property type="term" value="C:membrane"/>
    <property type="evidence" value="ECO:0007669"/>
    <property type="project" value="UniProtKB-SubCell"/>
</dbReference>
<keyword evidence="9" id="KW-0677">Repeat</keyword>
<feature type="domain" description="Peptidase S1" evidence="21">
    <location>
        <begin position="600"/>
        <end position="875"/>
    </location>
</feature>
<evidence type="ECO:0000259" key="21">
    <source>
        <dbReference type="PROSITE" id="PS50240"/>
    </source>
</evidence>
<sequence length="877" mass="94044">MAERKMGRLLWLAIALGGLAQSSEVKSSQDNATESSHEDEDCVDSWLQRHGGARRYYGGAVTVTESGDACLSWSLFPDFSRRFPRGAGLGDHSRCRNPDGDARPWCFRREAGGVVGWAYCRCNDGAVRLSGGATGTEGHVEVYWAGRWGTVCARGWDSRHATVVCRQLGLGERGIARSRARSGPGRGDSGRDPSGHWLGLACTGAEGALSRCPRAAGGRAAAAGCGRLGDAGVTCVMRKGSMPSLRLAGGRSALEGRVEVLHAGAWGTVCDDQWDGRDAQVVCRQLGLSGQARAVTSARFGEGVGPIWMDEVRCLGREDSLESCPRAPWGHHNCLHGEDAGVACNPHQEGSVRLVGGKGSHQGRVEIYHDGEWGNVCDDGWTMISSHVVCRQLGFSGADRPAHESEFGPGSGFVLLDEVSCRGGEASLLACPRSEWGRHDCSHDEDVGVICRRHGDGSRPPSLKAAPAPAPAPRLRLADGESEREGRVEVLVDGRWGTVCDDGWGHREAAVVCRQLGYSGPAHAWPMAYFGEGEGPIHLHSVQCSGLEGSLHECVRSPGDPHDCRHSEDAGVICDESGERGNGVEAGVCGVRPLRRGKRIVGGRRALRGSWPWQASLRLRVPGGQSRLLCGATLIGTCWALTAAHCFKRYGTNSTRAYAVRVGDHHSLVPEAAEEEMLVERVVTHPGYDAGSGSNQDDIALVQLRRPSTATPARRWPGGGEVGGRPGRPRGGRIEEEACARLSSRVMPACLPARRGDVRRTTRGCYVTGWGDTGVAYSRTLQEARLPLLPRRLCHQHYGGRFLSERMLCAGGIRDGARVDSCQGDSGGPLVCEHPDGHWELQGVTSWGRGCGLRDSPGVYTRVSAYLGWIRRVSHIT</sequence>
<feature type="signal peptide" evidence="19">
    <location>
        <begin position="1"/>
        <end position="22"/>
    </location>
</feature>
<dbReference type="InterPro" id="IPR001254">
    <property type="entry name" value="Trypsin_dom"/>
</dbReference>
<name>A0AAJ7X832_PETMA</name>
<dbReference type="SMART" id="SM00202">
    <property type="entry name" value="SR"/>
    <property type="match status" value="4"/>
</dbReference>
<dbReference type="InterPro" id="IPR036772">
    <property type="entry name" value="SRCR-like_dom_sf"/>
</dbReference>
<dbReference type="Proteomes" id="UP001318040">
    <property type="component" value="Chromosome 41"/>
</dbReference>
<dbReference type="PROSITE" id="PS00134">
    <property type="entry name" value="TRYPSIN_HIS"/>
    <property type="match status" value="1"/>
</dbReference>
<dbReference type="PANTHER" id="PTHR48071:SF18">
    <property type="entry name" value="DELETED IN MALIGNANT BRAIN TUMORS 1 PROTEIN-RELATED"/>
    <property type="match status" value="1"/>
</dbReference>
<dbReference type="InterPro" id="IPR000001">
    <property type="entry name" value="Kringle"/>
</dbReference>
<feature type="disulfide bond" evidence="16">
    <location>
        <begin position="377"/>
        <end position="441"/>
    </location>
</feature>
<dbReference type="GO" id="GO:0005576">
    <property type="term" value="C:extracellular region"/>
    <property type="evidence" value="ECO:0007669"/>
    <property type="project" value="UniProtKB-SubCell"/>
</dbReference>
<dbReference type="Gene3D" id="2.40.10.10">
    <property type="entry name" value="Trypsin-like serine proteases"/>
    <property type="match status" value="2"/>
</dbReference>
<evidence type="ECO:0000256" key="17">
    <source>
        <dbReference type="RuleBase" id="RU363034"/>
    </source>
</evidence>
<comment type="caution">
    <text evidence="16">Lacks conserved residue(s) required for the propagation of feature annotation.</text>
</comment>
<dbReference type="AlphaFoldDB" id="A0AAJ7X832"/>
<dbReference type="SMART" id="SM00130">
    <property type="entry name" value="KR"/>
    <property type="match status" value="1"/>
</dbReference>
<evidence type="ECO:0000313" key="24">
    <source>
        <dbReference type="RefSeq" id="XP_032825004.1"/>
    </source>
</evidence>
<feature type="domain" description="SRCR" evidence="22">
    <location>
        <begin position="245"/>
        <end position="345"/>
    </location>
</feature>
<evidence type="ECO:0000256" key="9">
    <source>
        <dbReference type="ARBA" id="ARBA00022737"/>
    </source>
</evidence>
<feature type="domain" description="SRCR" evidence="22">
    <location>
        <begin position="475"/>
        <end position="575"/>
    </location>
</feature>
<dbReference type="FunFam" id="3.10.250.10:FF:000016">
    <property type="entry name" value="Scavenger receptor cysteine-rich protein type 12"/>
    <property type="match status" value="1"/>
</dbReference>
<feature type="region of interest" description="Disordered" evidence="18">
    <location>
        <begin position="710"/>
        <end position="732"/>
    </location>
</feature>
<accession>A0AAJ7X832</accession>
<feature type="disulfide bond" evidence="16">
    <location>
        <begin position="500"/>
        <end position="564"/>
    </location>
</feature>
<evidence type="ECO:0000256" key="3">
    <source>
        <dbReference type="ARBA" id="ARBA00004613"/>
    </source>
</evidence>
<dbReference type="PROSITE" id="PS50070">
    <property type="entry name" value="KRINGLE_2"/>
    <property type="match status" value="1"/>
</dbReference>
<keyword evidence="7" id="KW-0812">Transmembrane</keyword>
<dbReference type="CDD" id="cd00190">
    <property type="entry name" value="Tryp_SPc"/>
    <property type="match status" value="1"/>
</dbReference>
<keyword evidence="6 15" id="KW-0420">Kringle</keyword>
<comment type="subcellular location">
    <subcellularLocation>
        <location evidence="2">Membrane</location>
        <topology evidence="2">Single-pass membrane protein</topology>
    </subcellularLocation>
    <subcellularLocation>
        <location evidence="3">Secreted</location>
    </subcellularLocation>
</comment>
<evidence type="ECO:0000256" key="16">
    <source>
        <dbReference type="PROSITE-ProRule" id="PRU00196"/>
    </source>
</evidence>
<feature type="region of interest" description="Disordered" evidence="18">
    <location>
        <begin position="452"/>
        <end position="481"/>
    </location>
</feature>
<evidence type="ECO:0000313" key="23">
    <source>
        <dbReference type="Proteomes" id="UP001318040"/>
    </source>
</evidence>
<keyword evidence="12 16" id="KW-1015">Disulfide bond</keyword>
<evidence type="ECO:0000256" key="11">
    <source>
        <dbReference type="ARBA" id="ARBA00023136"/>
    </source>
</evidence>
<keyword evidence="17" id="KW-0378">Hydrolase</keyword>
<evidence type="ECO:0000256" key="18">
    <source>
        <dbReference type="SAM" id="MobiDB-lite"/>
    </source>
</evidence>
<dbReference type="GO" id="GO:0004252">
    <property type="term" value="F:serine-type endopeptidase activity"/>
    <property type="evidence" value="ECO:0007669"/>
    <property type="project" value="InterPro"/>
</dbReference>
<evidence type="ECO:0000256" key="6">
    <source>
        <dbReference type="ARBA" id="ARBA00022572"/>
    </source>
</evidence>
<dbReference type="RefSeq" id="XP_032825004.1">
    <property type="nucleotide sequence ID" value="XM_032969113.1"/>
</dbReference>
<dbReference type="PROSITE" id="PS50287">
    <property type="entry name" value="SRCR_2"/>
    <property type="match status" value="4"/>
</dbReference>
<dbReference type="SUPFAM" id="SSF57440">
    <property type="entry name" value="Kringle-like"/>
    <property type="match status" value="1"/>
</dbReference>
<organism evidence="23 24">
    <name type="scientific">Petromyzon marinus</name>
    <name type="common">Sea lamprey</name>
    <dbReference type="NCBI Taxonomy" id="7757"/>
    <lineage>
        <taxon>Eukaryota</taxon>
        <taxon>Metazoa</taxon>
        <taxon>Chordata</taxon>
        <taxon>Craniata</taxon>
        <taxon>Vertebrata</taxon>
        <taxon>Cyclostomata</taxon>
        <taxon>Hyperoartia</taxon>
        <taxon>Petromyzontiformes</taxon>
        <taxon>Petromyzontidae</taxon>
        <taxon>Petromyzon</taxon>
    </lineage>
</organism>
<feature type="domain" description="SRCR" evidence="22">
    <location>
        <begin position="352"/>
        <end position="452"/>
    </location>
</feature>
<evidence type="ECO:0000256" key="14">
    <source>
        <dbReference type="ARBA" id="ARBA00030576"/>
    </source>
</evidence>
<feature type="disulfide bond" evidence="16">
    <location>
        <begin position="513"/>
        <end position="574"/>
    </location>
</feature>
<keyword evidence="17" id="KW-0645">Protease</keyword>
<dbReference type="PRINTS" id="PR00722">
    <property type="entry name" value="CHYMOTRYPSIN"/>
</dbReference>
<evidence type="ECO:0000256" key="15">
    <source>
        <dbReference type="PROSITE-ProRule" id="PRU00121"/>
    </source>
</evidence>
<evidence type="ECO:0000256" key="10">
    <source>
        <dbReference type="ARBA" id="ARBA00022989"/>
    </source>
</evidence>
<feature type="disulfide bond" evidence="16">
    <location>
        <begin position="270"/>
        <end position="334"/>
    </location>
</feature>
<comment type="function">
    <text evidence="1">Plays a role in neuronal plasticity and the proteolytic action may subserve structural reorganizations associated with learning and memory operations.</text>
</comment>
<dbReference type="Gene3D" id="2.40.20.10">
    <property type="entry name" value="Plasminogen Kringle 4"/>
    <property type="match status" value="1"/>
</dbReference>
<evidence type="ECO:0000259" key="22">
    <source>
        <dbReference type="PROSITE" id="PS50287"/>
    </source>
</evidence>
<proteinExistence type="predicted"/>
<keyword evidence="5" id="KW-0964">Secreted</keyword>
<dbReference type="InterPro" id="IPR001190">
    <property type="entry name" value="SRCR"/>
</dbReference>
<feature type="domain" description="Kringle" evidence="20">
    <location>
        <begin position="48"/>
        <end position="122"/>
    </location>
</feature>
<feature type="compositionally biased region" description="Gly residues" evidence="18">
    <location>
        <begin position="717"/>
        <end position="726"/>
    </location>
</feature>
<reference evidence="24" key="1">
    <citation type="submission" date="2025-08" db="UniProtKB">
        <authorList>
            <consortium name="RefSeq"/>
        </authorList>
    </citation>
    <scope>IDENTIFICATION</scope>
    <source>
        <tissue evidence="24">Sperm</tissue>
    </source>
</reference>
<dbReference type="PROSITE" id="PS00135">
    <property type="entry name" value="TRYPSIN_SER"/>
    <property type="match status" value="1"/>
</dbReference>
<dbReference type="FunFam" id="3.10.250.10:FF:000006">
    <property type="entry name" value="neurotrypsin isoform X2"/>
    <property type="match status" value="1"/>
</dbReference>
<keyword evidence="8 19" id="KW-0732">Signal</keyword>
<dbReference type="GO" id="GO:0006508">
    <property type="term" value="P:proteolysis"/>
    <property type="evidence" value="ECO:0007669"/>
    <property type="project" value="UniProtKB-KW"/>
</dbReference>
<dbReference type="FunFam" id="3.10.250.10:FF:000005">
    <property type="entry name" value="Neurotrypsin isoform A"/>
    <property type="match status" value="1"/>
</dbReference>